<dbReference type="AlphaFoldDB" id="L8JZH0"/>
<organism evidence="1 2">
    <name type="scientific">Fulvivirga imtechensis AK7</name>
    <dbReference type="NCBI Taxonomy" id="1237149"/>
    <lineage>
        <taxon>Bacteria</taxon>
        <taxon>Pseudomonadati</taxon>
        <taxon>Bacteroidota</taxon>
        <taxon>Cytophagia</taxon>
        <taxon>Cytophagales</taxon>
        <taxon>Fulvivirgaceae</taxon>
        <taxon>Fulvivirga</taxon>
    </lineage>
</organism>
<accession>L8JZH0</accession>
<keyword evidence="2" id="KW-1185">Reference proteome</keyword>
<reference evidence="1 2" key="1">
    <citation type="submission" date="2012-12" db="EMBL/GenBank/DDBJ databases">
        <title>Genome assembly of Fulvivirga imtechensis AK7.</title>
        <authorList>
            <person name="Nupur N."/>
            <person name="Khatri I."/>
            <person name="Kumar R."/>
            <person name="Subramanian S."/>
            <person name="Pinnaka A."/>
        </authorList>
    </citation>
    <scope>NUCLEOTIDE SEQUENCE [LARGE SCALE GENOMIC DNA]</scope>
    <source>
        <strain evidence="1 2">AK7</strain>
    </source>
</reference>
<proteinExistence type="predicted"/>
<protein>
    <submittedName>
        <fullName evidence="1">Uncharacterized protein</fullName>
    </submittedName>
</protein>
<comment type="caution">
    <text evidence="1">The sequence shown here is derived from an EMBL/GenBank/DDBJ whole genome shotgun (WGS) entry which is preliminary data.</text>
</comment>
<sequence>MIIPFHLSRTSARKMLHSFERELFYMMEKIKRLKSGSKE</sequence>
<evidence type="ECO:0000313" key="2">
    <source>
        <dbReference type="Proteomes" id="UP000011135"/>
    </source>
</evidence>
<name>L8JZH0_9BACT</name>
<gene>
    <name evidence="1" type="ORF">C900_00971</name>
</gene>
<dbReference type="Proteomes" id="UP000011135">
    <property type="component" value="Unassembled WGS sequence"/>
</dbReference>
<dbReference type="EMBL" id="AMZN01000015">
    <property type="protein sequence ID" value="ELR72592.1"/>
    <property type="molecule type" value="Genomic_DNA"/>
</dbReference>
<evidence type="ECO:0000313" key="1">
    <source>
        <dbReference type="EMBL" id="ELR72592.1"/>
    </source>
</evidence>